<evidence type="ECO:0000256" key="3">
    <source>
        <dbReference type="SAM" id="Phobius"/>
    </source>
</evidence>
<name>A0A7J6ED37_CANSA</name>
<dbReference type="AlphaFoldDB" id="A0A7J6ED37"/>
<gene>
    <name evidence="5" type="ORF">F8388_000719</name>
</gene>
<keyword evidence="3" id="KW-1133">Transmembrane helix</keyword>
<evidence type="ECO:0000313" key="6">
    <source>
        <dbReference type="Proteomes" id="UP000525078"/>
    </source>
</evidence>
<dbReference type="EMBL" id="JAATIP010000254">
    <property type="protein sequence ID" value="KAF4356272.1"/>
    <property type="molecule type" value="Genomic_DNA"/>
</dbReference>
<dbReference type="GO" id="GO:0016787">
    <property type="term" value="F:hydrolase activity"/>
    <property type="evidence" value="ECO:0007669"/>
    <property type="project" value="UniProtKB-KW"/>
</dbReference>
<protein>
    <recommendedName>
        <fullName evidence="4">DUF629 domain-containing protein</fullName>
    </recommendedName>
</protein>
<sequence>MYMIKLWRTIATRKAFQLAIGDKKRKDSRDYVHQSFDFIFKQRREELESDNDGLTLRRRFELDATLNIIKEVEAPNVNEFGYEETYSGLTSQLCDLESGEDYLLRVKSYIEASTRRHKEHIQVELSKTDAKLMRNVNIMEQLKLKLCSLLPEPPSLATVTLNEFVSFLSENQNPQHSDLFLTRLSLIFARFEGLYFCSREPRRRQHRWSSLSPFHFFLSSEPRSPPTIGGGGGREKLVIDDYHVVGRNVQPDDLYFGSNHPDGVTMITIVGRFVLTVVTPLIIITGPTVGFVIISARAYMSPRFSSLSRRYALSLSLKSGLEVRLVISSEVVTRDLSVLVVHTWIELDGSSTPRAHDVVVRKYGLQQYVFSLGCGGVYCVRSSFSGILCTGRPSLSNTKCESSGGGSDLSASSVCTCGDFELLRKQPSVGVVYPCINGCVDIKICHHRITWLS</sequence>
<keyword evidence="3" id="KW-0472">Membrane</keyword>
<organism evidence="5 6">
    <name type="scientific">Cannabis sativa</name>
    <name type="common">Hemp</name>
    <name type="synonym">Marijuana</name>
    <dbReference type="NCBI Taxonomy" id="3483"/>
    <lineage>
        <taxon>Eukaryota</taxon>
        <taxon>Viridiplantae</taxon>
        <taxon>Streptophyta</taxon>
        <taxon>Embryophyta</taxon>
        <taxon>Tracheophyta</taxon>
        <taxon>Spermatophyta</taxon>
        <taxon>Magnoliopsida</taxon>
        <taxon>eudicotyledons</taxon>
        <taxon>Gunneridae</taxon>
        <taxon>Pentapetalae</taxon>
        <taxon>rosids</taxon>
        <taxon>fabids</taxon>
        <taxon>Rosales</taxon>
        <taxon>Cannabaceae</taxon>
        <taxon>Cannabis</taxon>
    </lineage>
</organism>
<comment type="caution">
    <text evidence="5">The sequence shown here is derived from an EMBL/GenBank/DDBJ whole genome shotgun (WGS) entry which is preliminary data.</text>
</comment>
<keyword evidence="2" id="KW-0378">Hydrolase</keyword>
<dbReference type="InterPro" id="IPR052398">
    <property type="entry name" value="Ubiquitin_hydrolase_53/54"/>
</dbReference>
<dbReference type="InterPro" id="IPR006865">
    <property type="entry name" value="DUF629"/>
</dbReference>
<dbReference type="PANTHER" id="PTHR22975">
    <property type="entry name" value="UBIQUITIN SPECIFIC PROTEINASE"/>
    <property type="match status" value="1"/>
</dbReference>
<reference evidence="5 6" key="1">
    <citation type="journal article" date="2020" name="bioRxiv">
        <title>Sequence and annotation of 42 cannabis genomes reveals extensive copy number variation in cannabinoid synthesis and pathogen resistance genes.</title>
        <authorList>
            <person name="Mckernan K.J."/>
            <person name="Helbert Y."/>
            <person name="Kane L.T."/>
            <person name="Ebling H."/>
            <person name="Zhang L."/>
            <person name="Liu B."/>
            <person name="Eaton Z."/>
            <person name="Mclaughlin S."/>
            <person name="Kingan S."/>
            <person name="Baybayan P."/>
            <person name="Concepcion G."/>
            <person name="Jordan M."/>
            <person name="Riva A."/>
            <person name="Barbazuk W."/>
            <person name="Harkins T."/>
        </authorList>
    </citation>
    <scope>NUCLEOTIDE SEQUENCE [LARGE SCALE GENOMIC DNA]</scope>
    <source>
        <strain evidence="6">cv. Jamaican Lion 4</strain>
        <tissue evidence="5">Leaf</tissue>
    </source>
</reference>
<evidence type="ECO:0000259" key="4">
    <source>
        <dbReference type="Pfam" id="PF04780"/>
    </source>
</evidence>
<dbReference type="PANTHER" id="PTHR22975:SF9">
    <property type="entry name" value="ECHINUS SPLICE FORM 3"/>
    <property type="match status" value="1"/>
</dbReference>
<dbReference type="Pfam" id="PF04780">
    <property type="entry name" value="DUF629"/>
    <property type="match status" value="1"/>
</dbReference>
<evidence type="ECO:0000313" key="5">
    <source>
        <dbReference type="EMBL" id="KAF4356272.1"/>
    </source>
</evidence>
<feature type="transmembrane region" description="Helical" evidence="3">
    <location>
        <begin position="273"/>
        <end position="300"/>
    </location>
</feature>
<keyword evidence="1" id="KW-0833">Ubl conjugation pathway</keyword>
<dbReference type="Proteomes" id="UP000525078">
    <property type="component" value="Unassembled WGS sequence"/>
</dbReference>
<keyword evidence="3" id="KW-0812">Transmembrane</keyword>
<accession>A0A7J6ED37</accession>
<proteinExistence type="predicted"/>
<feature type="domain" description="DUF629" evidence="4">
    <location>
        <begin position="22"/>
        <end position="102"/>
    </location>
</feature>
<evidence type="ECO:0000256" key="1">
    <source>
        <dbReference type="ARBA" id="ARBA00022786"/>
    </source>
</evidence>
<evidence type="ECO:0000256" key="2">
    <source>
        <dbReference type="ARBA" id="ARBA00022801"/>
    </source>
</evidence>